<name>A0AA38CG88_TAXCH</name>
<dbReference type="Gene3D" id="3.40.50.150">
    <property type="entry name" value="Vaccinia Virus protein VP39"/>
    <property type="match status" value="1"/>
</dbReference>
<keyword evidence="2 5" id="KW-0808">Transferase</keyword>
<dbReference type="InterPro" id="IPR025799">
    <property type="entry name" value="Arg_MeTrfase"/>
</dbReference>
<keyword evidence="1 5" id="KW-0489">Methyltransferase</keyword>
<dbReference type="OMA" id="RISWDPY"/>
<dbReference type="EMBL" id="JAHRHJ020000010">
    <property type="protein sequence ID" value="KAH9297064.1"/>
    <property type="molecule type" value="Genomic_DNA"/>
</dbReference>
<evidence type="ECO:0000256" key="2">
    <source>
        <dbReference type="ARBA" id="ARBA00022679"/>
    </source>
</evidence>
<comment type="caution">
    <text evidence="6">The sequence shown here is derived from an EMBL/GenBank/DDBJ whole genome shotgun (WGS) entry which is preliminary data.</text>
</comment>
<accession>A0AA38CG88</accession>
<organism evidence="6 7">
    <name type="scientific">Taxus chinensis</name>
    <name type="common">Chinese yew</name>
    <name type="synonym">Taxus wallichiana var. chinensis</name>
    <dbReference type="NCBI Taxonomy" id="29808"/>
    <lineage>
        <taxon>Eukaryota</taxon>
        <taxon>Viridiplantae</taxon>
        <taxon>Streptophyta</taxon>
        <taxon>Embryophyta</taxon>
        <taxon>Tracheophyta</taxon>
        <taxon>Spermatophyta</taxon>
        <taxon>Pinopsida</taxon>
        <taxon>Pinidae</taxon>
        <taxon>Conifers II</taxon>
        <taxon>Cupressales</taxon>
        <taxon>Taxaceae</taxon>
        <taxon>Taxus</taxon>
    </lineage>
</organism>
<evidence type="ECO:0000256" key="1">
    <source>
        <dbReference type="ARBA" id="ARBA00022603"/>
    </source>
</evidence>
<sequence>MQGRSSPLCVVVDDSLPLSIIAASLSSSSRVISLLPGIGQNGLNYLHKVAEKNGFSLDRVQVLGKKANQLTMDDVEGNKVDVLLAEPFYLANEGMLPWQNLRFWNERTVLAPLLSETAVIVPFKGILRGCAMYLPDLWKSRCSLKDVEGFDHSVVNGIMGACGDLRDPHEGPLLPYAIWQCGHTEEISEDFTLLEFNFTKEIQTSTGRVTVPFSKFGVCHGFVLWMDWVLDSKESIVISTGP</sequence>
<dbReference type="Gene3D" id="2.70.160.11">
    <property type="entry name" value="Hnrnp arginine n-methyltransferase1"/>
    <property type="match status" value="1"/>
</dbReference>
<protein>
    <submittedName>
        <fullName evidence="6">Uncharacterized protein</fullName>
    </submittedName>
</protein>
<dbReference type="GO" id="GO:0016274">
    <property type="term" value="F:protein-arginine N-methyltransferase activity"/>
    <property type="evidence" value="ECO:0007669"/>
    <property type="project" value="InterPro"/>
</dbReference>
<keyword evidence="3 5" id="KW-0949">S-adenosyl-L-methionine</keyword>
<keyword evidence="7" id="KW-1185">Reference proteome</keyword>
<dbReference type="FunFam" id="3.40.50.150:FF:000070">
    <property type="entry name" value="Protein arginine N-methyltransferase 7"/>
    <property type="match status" value="1"/>
</dbReference>
<dbReference type="InterPro" id="IPR029063">
    <property type="entry name" value="SAM-dependent_MTases_sf"/>
</dbReference>
<feature type="non-terminal residue" evidence="6">
    <location>
        <position position="242"/>
    </location>
</feature>
<dbReference type="GO" id="GO:0032259">
    <property type="term" value="P:methylation"/>
    <property type="evidence" value="ECO:0007669"/>
    <property type="project" value="UniProtKB-KW"/>
</dbReference>
<reference evidence="6 7" key="1">
    <citation type="journal article" date="2021" name="Nat. Plants">
        <title>The Taxus genome provides insights into paclitaxel biosynthesis.</title>
        <authorList>
            <person name="Xiong X."/>
            <person name="Gou J."/>
            <person name="Liao Q."/>
            <person name="Li Y."/>
            <person name="Zhou Q."/>
            <person name="Bi G."/>
            <person name="Li C."/>
            <person name="Du R."/>
            <person name="Wang X."/>
            <person name="Sun T."/>
            <person name="Guo L."/>
            <person name="Liang H."/>
            <person name="Lu P."/>
            <person name="Wu Y."/>
            <person name="Zhang Z."/>
            <person name="Ro D.K."/>
            <person name="Shang Y."/>
            <person name="Huang S."/>
            <person name="Yan J."/>
        </authorList>
    </citation>
    <scope>NUCLEOTIDE SEQUENCE [LARGE SCALE GENOMIC DNA]</scope>
    <source>
        <strain evidence="6">Ta-2019</strain>
    </source>
</reference>
<dbReference type="SUPFAM" id="SSF53335">
    <property type="entry name" value="S-adenosyl-L-methionine-dependent methyltransferases"/>
    <property type="match status" value="1"/>
</dbReference>
<proteinExistence type="predicted"/>
<dbReference type="Proteomes" id="UP000824469">
    <property type="component" value="Unassembled WGS sequence"/>
</dbReference>
<evidence type="ECO:0000256" key="4">
    <source>
        <dbReference type="ARBA" id="ARBA00022737"/>
    </source>
</evidence>
<dbReference type="PROSITE" id="PS51678">
    <property type="entry name" value="SAM_MT_PRMT"/>
    <property type="match status" value="1"/>
</dbReference>
<keyword evidence="4" id="KW-0677">Repeat</keyword>
<dbReference type="AlphaFoldDB" id="A0AA38CG88"/>
<evidence type="ECO:0000256" key="5">
    <source>
        <dbReference type="PROSITE-ProRule" id="PRU01015"/>
    </source>
</evidence>
<evidence type="ECO:0000256" key="3">
    <source>
        <dbReference type="ARBA" id="ARBA00022691"/>
    </source>
</evidence>
<evidence type="ECO:0000313" key="6">
    <source>
        <dbReference type="EMBL" id="KAH9297064.1"/>
    </source>
</evidence>
<gene>
    <name evidence="6" type="ORF">KI387_028746</name>
</gene>
<evidence type="ECO:0000313" key="7">
    <source>
        <dbReference type="Proteomes" id="UP000824469"/>
    </source>
</evidence>